<evidence type="ECO:0000313" key="4">
    <source>
        <dbReference type="Ensembl" id="ENSNMLP00000032097.1"/>
    </source>
</evidence>
<name>A0A8C6UA88_9GOBI</name>
<dbReference type="Pfam" id="PF02017">
    <property type="entry name" value="CIDE-N"/>
    <property type="match status" value="1"/>
</dbReference>
<dbReference type="GO" id="GO:0005634">
    <property type="term" value="C:nucleus"/>
    <property type="evidence" value="ECO:0007669"/>
    <property type="project" value="InterPro"/>
</dbReference>
<dbReference type="InterPro" id="IPR039729">
    <property type="entry name" value="DFF40"/>
</dbReference>
<dbReference type="PANTHER" id="PTHR13067:SF2">
    <property type="entry name" value="CASPASE-ACTIVATED DNASE"/>
    <property type="match status" value="1"/>
</dbReference>
<dbReference type="InterPro" id="IPR015311">
    <property type="entry name" value="DFF40_C"/>
</dbReference>
<dbReference type="Proteomes" id="UP000694523">
    <property type="component" value="Unplaced"/>
</dbReference>
<accession>A0A8C6UA88</accession>
<dbReference type="GO" id="GO:0016787">
    <property type="term" value="F:hydrolase activity"/>
    <property type="evidence" value="ECO:0007669"/>
    <property type="project" value="InterPro"/>
</dbReference>
<evidence type="ECO:0000259" key="3">
    <source>
        <dbReference type="PROSITE" id="PS51135"/>
    </source>
</evidence>
<dbReference type="InterPro" id="IPR044925">
    <property type="entry name" value="His-Me_finger_sf"/>
</dbReference>
<dbReference type="SUPFAM" id="SSF54060">
    <property type="entry name" value="His-Me finger endonucleases"/>
    <property type="match status" value="1"/>
</dbReference>
<dbReference type="SUPFAM" id="SSF54277">
    <property type="entry name" value="CAD &amp; PB1 domains"/>
    <property type="match status" value="1"/>
</dbReference>
<evidence type="ECO:0000256" key="2">
    <source>
        <dbReference type="PROSITE-ProRule" id="PRU00447"/>
    </source>
</evidence>
<evidence type="ECO:0000256" key="1">
    <source>
        <dbReference type="ARBA" id="ARBA00022703"/>
    </source>
</evidence>
<sequence length="330" mass="37743">MFGLFGKTKAVKVRAVSDSRRFGVAAQSLKELIRKACDFLKVPVGGAHVCLSSDGTLVTEGLFGTLPEHCELVLLSRGQSWKGGELRLKLNENTLDQLVEAVSSLLSDPLSPQRHKLLRDMQRTLEDTSERETRDQDQDWFTGLDTRFKTKSSYMRFNCESRIRSYMKEVTNASRTIEKAQSRAEFEKTLQCLGHMLKTARYQGSRLCTAEGWFTCQGSFDEALCPSLHSINPYSSRENRVIFSTWNLDHRIEKKRSVIPALLECHQNRTSADINLTYFYSLLFTTDNLKLVHIACHKKGAHNLQCDAKKVYKRTVQTGKQQRGKKRRLR</sequence>
<reference evidence="4" key="2">
    <citation type="submission" date="2025-09" db="UniProtKB">
        <authorList>
            <consortium name="Ensembl"/>
        </authorList>
    </citation>
    <scope>IDENTIFICATION</scope>
</reference>
<protein>
    <submittedName>
        <fullName evidence="4">DNA fragmentation factor, beta polypeptide (caspase-activated DNase)</fullName>
    </submittedName>
</protein>
<dbReference type="Pfam" id="PF09230">
    <property type="entry name" value="DFF40"/>
    <property type="match status" value="1"/>
</dbReference>
<proteinExistence type="predicted"/>
<organism evidence="4 5">
    <name type="scientific">Neogobius melanostomus</name>
    <name type="common">round goby</name>
    <dbReference type="NCBI Taxonomy" id="47308"/>
    <lineage>
        <taxon>Eukaryota</taxon>
        <taxon>Metazoa</taxon>
        <taxon>Chordata</taxon>
        <taxon>Craniata</taxon>
        <taxon>Vertebrata</taxon>
        <taxon>Euteleostomi</taxon>
        <taxon>Actinopterygii</taxon>
        <taxon>Neopterygii</taxon>
        <taxon>Teleostei</taxon>
        <taxon>Neoteleostei</taxon>
        <taxon>Acanthomorphata</taxon>
        <taxon>Gobiaria</taxon>
        <taxon>Gobiiformes</taxon>
        <taxon>Gobioidei</taxon>
        <taxon>Gobiidae</taxon>
        <taxon>Benthophilinae</taxon>
        <taxon>Neogobiini</taxon>
        <taxon>Neogobius</taxon>
    </lineage>
</organism>
<evidence type="ECO:0000313" key="5">
    <source>
        <dbReference type="Proteomes" id="UP000694523"/>
    </source>
</evidence>
<dbReference type="Ensembl" id="ENSNMLT00000035755.1">
    <property type="protein sequence ID" value="ENSNMLP00000032097.1"/>
    <property type="gene ID" value="ENSNMLG00000020070.1"/>
</dbReference>
<dbReference type="Gene3D" id="3.10.20.10">
    <property type="match status" value="1"/>
</dbReference>
<dbReference type="GO" id="GO:0004520">
    <property type="term" value="F:DNA endonuclease activity"/>
    <property type="evidence" value="ECO:0007669"/>
    <property type="project" value="InterPro"/>
</dbReference>
<dbReference type="AlphaFoldDB" id="A0A8C6UA88"/>
<dbReference type="InterPro" id="IPR003508">
    <property type="entry name" value="CIDE-N_dom"/>
</dbReference>
<dbReference type="GO" id="GO:0005737">
    <property type="term" value="C:cytoplasm"/>
    <property type="evidence" value="ECO:0007669"/>
    <property type="project" value="InterPro"/>
</dbReference>
<feature type="domain" description="CIDE-N" evidence="3">
    <location>
        <begin position="7"/>
        <end position="83"/>
    </location>
</feature>
<dbReference type="SMART" id="SM00266">
    <property type="entry name" value="CAD"/>
    <property type="match status" value="1"/>
</dbReference>
<reference evidence="4" key="1">
    <citation type="submission" date="2025-08" db="UniProtKB">
        <authorList>
            <consortium name="Ensembl"/>
        </authorList>
    </citation>
    <scope>IDENTIFICATION</scope>
</reference>
<dbReference type="PROSITE" id="PS51135">
    <property type="entry name" value="CIDE_N"/>
    <property type="match status" value="1"/>
</dbReference>
<keyword evidence="1 2" id="KW-0053">Apoptosis</keyword>
<dbReference type="GO" id="GO:0006309">
    <property type="term" value="P:apoptotic DNA fragmentation"/>
    <property type="evidence" value="ECO:0007669"/>
    <property type="project" value="InterPro"/>
</dbReference>
<keyword evidence="5" id="KW-1185">Reference proteome</keyword>
<dbReference type="PANTHER" id="PTHR13067">
    <property type="entry name" value="CASPASE-ACTIVATED DNASE"/>
    <property type="match status" value="1"/>
</dbReference>